<feature type="compositionally biased region" description="Gly residues" evidence="1">
    <location>
        <begin position="252"/>
        <end position="271"/>
    </location>
</feature>
<dbReference type="AlphaFoldDB" id="A0A0W0FMH4"/>
<evidence type="ECO:0000313" key="3">
    <source>
        <dbReference type="EMBL" id="KTB37532.1"/>
    </source>
</evidence>
<reference evidence="3 4" key="1">
    <citation type="submission" date="2015-12" db="EMBL/GenBank/DDBJ databases">
        <title>Draft genome sequence of Moniliophthora roreri, the causal agent of frosty pod rot of cacao.</title>
        <authorList>
            <person name="Aime M.C."/>
            <person name="Diaz-Valderrama J.R."/>
            <person name="Kijpornyongpan T."/>
            <person name="Phillips-Mora W."/>
        </authorList>
    </citation>
    <scope>NUCLEOTIDE SEQUENCE [LARGE SCALE GENOMIC DNA]</scope>
    <source>
        <strain evidence="3 4">MCA 2952</strain>
    </source>
</reference>
<feature type="signal peptide" evidence="2">
    <location>
        <begin position="1"/>
        <end position="16"/>
    </location>
</feature>
<proteinExistence type="predicted"/>
<comment type="caution">
    <text evidence="3">The sequence shown here is derived from an EMBL/GenBank/DDBJ whole genome shotgun (WGS) entry which is preliminary data.</text>
</comment>
<feature type="chain" id="PRO_5006901926" description="Extracellular membrane protein CFEM domain-containing protein" evidence="2">
    <location>
        <begin position="17"/>
        <end position="305"/>
    </location>
</feature>
<evidence type="ECO:0008006" key="5">
    <source>
        <dbReference type="Google" id="ProtNLM"/>
    </source>
</evidence>
<accession>A0A0W0FMH4</accession>
<keyword evidence="2" id="KW-0732">Signal</keyword>
<evidence type="ECO:0000256" key="1">
    <source>
        <dbReference type="SAM" id="MobiDB-lite"/>
    </source>
</evidence>
<organism evidence="3 4">
    <name type="scientific">Moniliophthora roreri</name>
    <name type="common">Frosty pod rot fungus</name>
    <name type="synonym">Monilia roreri</name>
    <dbReference type="NCBI Taxonomy" id="221103"/>
    <lineage>
        <taxon>Eukaryota</taxon>
        <taxon>Fungi</taxon>
        <taxon>Dikarya</taxon>
        <taxon>Basidiomycota</taxon>
        <taxon>Agaricomycotina</taxon>
        <taxon>Agaricomycetes</taxon>
        <taxon>Agaricomycetidae</taxon>
        <taxon>Agaricales</taxon>
        <taxon>Marasmiineae</taxon>
        <taxon>Marasmiaceae</taxon>
        <taxon>Moniliophthora</taxon>
    </lineage>
</organism>
<sequence length="305" mass="32818">MLSKALFFLLAQRVVSNHLPLIPRQSSTQRFNISTPWGEISSYPQCTSQCQDLTQGSFISCATNSDYFSCVCTKDVSDDYENCLTCIANTQTWNPNVQAQAQASMNAFTDMCRANGHQLDYETININTVGSSNNSSDANLRFNASTPWGEINGSNWPQCNDDCRIVYDTSKENGFAACGSSSNYFNCVCRNDTAGDYEDCLSCTINNVQPNDNARLEAQTLMNDFTNACRARGYLVNYETVQARAGNVATGGNSGGNGSSTGNSNSGGTGNGNTPSENVGNAGVVRAPMSLWLFVLCGVALVPQI</sequence>
<evidence type="ECO:0000256" key="2">
    <source>
        <dbReference type="SAM" id="SignalP"/>
    </source>
</evidence>
<dbReference type="EMBL" id="LATX01001844">
    <property type="protein sequence ID" value="KTB37532.1"/>
    <property type="molecule type" value="Genomic_DNA"/>
</dbReference>
<gene>
    <name evidence="3" type="ORF">WG66_9896</name>
</gene>
<evidence type="ECO:0000313" key="4">
    <source>
        <dbReference type="Proteomes" id="UP000054988"/>
    </source>
</evidence>
<protein>
    <recommendedName>
        <fullName evidence="5">Extracellular membrane protein CFEM domain-containing protein</fullName>
    </recommendedName>
</protein>
<dbReference type="Proteomes" id="UP000054988">
    <property type="component" value="Unassembled WGS sequence"/>
</dbReference>
<name>A0A0W0FMH4_MONRR</name>
<feature type="region of interest" description="Disordered" evidence="1">
    <location>
        <begin position="248"/>
        <end position="279"/>
    </location>
</feature>